<feature type="region of interest" description="Disordered" evidence="1">
    <location>
        <begin position="27"/>
        <end position="69"/>
    </location>
</feature>
<sequence length="69" mass="7980">MGKRRVDSSYHWGPSCERRKACGKVIHNHAGGHRYPDDPSQNRGSHMNDIHGNHYDDPRKNKKANEDEK</sequence>
<keyword evidence="3" id="KW-1185">Reference proteome</keyword>
<feature type="compositionally biased region" description="Basic and acidic residues" evidence="1">
    <location>
        <begin position="46"/>
        <end position="69"/>
    </location>
</feature>
<dbReference type="EMBL" id="QCZG01000037">
    <property type="protein sequence ID" value="PWA08428.1"/>
    <property type="molecule type" value="Genomic_DNA"/>
</dbReference>
<dbReference type="OrthoDB" id="9771173at2"/>
<evidence type="ECO:0000313" key="3">
    <source>
        <dbReference type="Proteomes" id="UP000245998"/>
    </source>
</evidence>
<dbReference type="AlphaFoldDB" id="A0A2U1JUA6"/>
<gene>
    <name evidence="2" type="ORF">DCC39_14895</name>
</gene>
<protein>
    <submittedName>
        <fullName evidence="2">Uncharacterized protein</fullName>
    </submittedName>
</protein>
<accession>A0A2U1JUA6</accession>
<reference evidence="2 3" key="1">
    <citation type="submission" date="2018-04" db="EMBL/GenBank/DDBJ databases">
        <title>Camelliibacillus theae gen. nov., sp. nov., isolated from Pu'er tea.</title>
        <authorList>
            <person name="Niu L."/>
        </authorList>
    </citation>
    <scope>NUCLEOTIDE SEQUENCE [LARGE SCALE GENOMIC DNA]</scope>
    <source>
        <strain evidence="2 3">T8</strain>
    </source>
</reference>
<evidence type="ECO:0000313" key="2">
    <source>
        <dbReference type="EMBL" id="PWA08428.1"/>
    </source>
</evidence>
<evidence type="ECO:0000256" key="1">
    <source>
        <dbReference type="SAM" id="MobiDB-lite"/>
    </source>
</evidence>
<comment type="caution">
    <text evidence="2">The sequence shown here is derived from an EMBL/GenBank/DDBJ whole genome shotgun (WGS) entry which is preliminary data.</text>
</comment>
<organism evidence="2 3">
    <name type="scientific">Pueribacillus theae</name>
    <dbReference type="NCBI Taxonomy" id="2171751"/>
    <lineage>
        <taxon>Bacteria</taxon>
        <taxon>Bacillati</taxon>
        <taxon>Bacillota</taxon>
        <taxon>Bacilli</taxon>
        <taxon>Bacillales</taxon>
        <taxon>Bacillaceae</taxon>
        <taxon>Pueribacillus</taxon>
    </lineage>
</organism>
<proteinExistence type="predicted"/>
<name>A0A2U1JUA6_9BACI</name>
<dbReference type="Proteomes" id="UP000245998">
    <property type="component" value="Unassembled WGS sequence"/>
</dbReference>